<evidence type="ECO:0000259" key="3">
    <source>
        <dbReference type="PROSITE" id="PS50055"/>
    </source>
</evidence>
<sequence length="413" mass="48004">MLDIPIIIGFMLGLCQLIHECAIKRNKKNVQTARSIAQPPSSSPKITPPPPPPQTSVPAKPDPSAMPQDNEESPPSPIKLDRDENSCGGFSYEGICDWFERVMKCWFEREIVCFKNEPDYVSKKKWFLISDKNPTLNRYEKPKCYDYSRVVLKNRKNDYINASWMVYSNAMNILTQGPLSNTIPDFWAMICQEKVEYIVMLCSFIEKSVEQCAQYYPLEEGGVEKYEEFEVRCVKNEKDPVKGVTWTVLEVTDSDGKTKRTVNHIHVSWWPDKTAPEDAKLTIELYRWLSKQSSKFPKVYHCDSGVGRSACFLAVDLFLRTPQSWYSNNYYDSNTNERIDLFVRDFRNGAIDSRLLQLFLLLCILEFCYQEKGGSKEESFEWLSSYDGFVKDYQKYRQKLIEDPNVKIEVPKK</sequence>
<keyword evidence="6" id="KW-1185">Reference proteome</keyword>
<feature type="compositionally biased region" description="Pro residues" evidence="1">
    <location>
        <begin position="46"/>
        <end position="55"/>
    </location>
</feature>
<dbReference type="PRINTS" id="PR00700">
    <property type="entry name" value="PRTYPHPHTASE"/>
</dbReference>
<dbReference type="InterPro" id="IPR029021">
    <property type="entry name" value="Prot-tyrosine_phosphatase-like"/>
</dbReference>
<dbReference type="InterPro" id="IPR000242">
    <property type="entry name" value="PTP_cat"/>
</dbReference>
<dbReference type="SMART" id="SM00404">
    <property type="entry name" value="PTPc_motif"/>
    <property type="match status" value="1"/>
</dbReference>
<dbReference type="InterPro" id="IPR000387">
    <property type="entry name" value="Tyr_Pase_dom"/>
</dbReference>
<accession>A0A9P1IK96</accession>
<dbReference type="Proteomes" id="UP001152747">
    <property type="component" value="Unassembled WGS sequence"/>
</dbReference>
<evidence type="ECO:0000259" key="4">
    <source>
        <dbReference type="PROSITE" id="PS50056"/>
    </source>
</evidence>
<dbReference type="OrthoDB" id="10253954at2759"/>
<dbReference type="InterPro" id="IPR003595">
    <property type="entry name" value="Tyr_Pase_cat"/>
</dbReference>
<proteinExistence type="predicted"/>
<feature type="chain" id="PRO_5040347626" description="Tyrosine-protein phosphatase domain-containing protein" evidence="2">
    <location>
        <begin position="18"/>
        <end position="413"/>
    </location>
</feature>
<dbReference type="PANTHER" id="PTHR46163">
    <property type="entry name" value="TYROSINE-PROTEIN PHOSPHATASE-RELATED"/>
    <property type="match status" value="1"/>
</dbReference>
<name>A0A9P1IK96_9PELO</name>
<feature type="region of interest" description="Disordered" evidence="1">
    <location>
        <begin position="32"/>
        <end position="82"/>
    </location>
</feature>
<dbReference type="SUPFAM" id="SSF52799">
    <property type="entry name" value="(Phosphotyrosine protein) phosphatases II"/>
    <property type="match status" value="1"/>
</dbReference>
<feature type="domain" description="Tyrosine-protein phosphatase" evidence="3">
    <location>
        <begin position="133"/>
        <end position="367"/>
    </location>
</feature>
<dbReference type="AlphaFoldDB" id="A0A9P1IK96"/>
<comment type="caution">
    <text evidence="5">The sequence shown here is derived from an EMBL/GenBank/DDBJ whole genome shotgun (WGS) entry which is preliminary data.</text>
</comment>
<evidence type="ECO:0000256" key="1">
    <source>
        <dbReference type="SAM" id="MobiDB-lite"/>
    </source>
</evidence>
<reference evidence="5" key="1">
    <citation type="submission" date="2022-11" db="EMBL/GenBank/DDBJ databases">
        <authorList>
            <person name="Kikuchi T."/>
        </authorList>
    </citation>
    <scope>NUCLEOTIDE SEQUENCE</scope>
    <source>
        <strain evidence="5">PS1010</strain>
    </source>
</reference>
<protein>
    <recommendedName>
        <fullName evidence="7">Tyrosine-protein phosphatase domain-containing protein</fullName>
    </recommendedName>
</protein>
<dbReference type="SMART" id="SM00194">
    <property type="entry name" value="PTPc"/>
    <property type="match status" value="1"/>
</dbReference>
<organism evidence="5 6">
    <name type="scientific">Caenorhabditis angaria</name>
    <dbReference type="NCBI Taxonomy" id="860376"/>
    <lineage>
        <taxon>Eukaryota</taxon>
        <taxon>Metazoa</taxon>
        <taxon>Ecdysozoa</taxon>
        <taxon>Nematoda</taxon>
        <taxon>Chromadorea</taxon>
        <taxon>Rhabditida</taxon>
        <taxon>Rhabditina</taxon>
        <taxon>Rhabditomorpha</taxon>
        <taxon>Rhabditoidea</taxon>
        <taxon>Rhabditidae</taxon>
        <taxon>Peloderinae</taxon>
        <taxon>Caenorhabditis</taxon>
    </lineage>
</organism>
<dbReference type="PROSITE" id="PS50056">
    <property type="entry name" value="TYR_PHOSPHATASE_2"/>
    <property type="match status" value="1"/>
</dbReference>
<dbReference type="PROSITE" id="PS50055">
    <property type="entry name" value="TYR_PHOSPHATASE_PTP"/>
    <property type="match status" value="1"/>
</dbReference>
<dbReference type="InterPro" id="IPR052782">
    <property type="entry name" value="Oocyte-zygote_transition_reg"/>
</dbReference>
<dbReference type="Pfam" id="PF00102">
    <property type="entry name" value="Y_phosphatase"/>
    <property type="match status" value="1"/>
</dbReference>
<gene>
    <name evidence="5" type="ORF">CAMP_LOCUS9761</name>
</gene>
<dbReference type="EMBL" id="CANHGI010000004">
    <property type="protein sequence ID" value="CAI5447124.1"/>
    <property type="molecule type" value="Genomic_DNA"/>
</dbReference>
<dbReference type="GO" id="GO:0004725">
    <property type="term" value="F:protein tyrosine phosphatase activity"/>
    <property type="evidence" value="ECO:0007669"/>
    <property type="project" value="InterPro"/>
</dbReference>
<evidence type="ECO:0000256" key="2">
    <source>
        <dbReference type="SAM" id="SignalP"/>
    </source>
</evidence>
<keyword evidence="2" id="KW-0732">Signal</keyword>
<evidence type="ECO:0000313" key="5">
    <source>
        <dbReference type="EMBL" id="CAI5447124.1"/>
    </source>
</evidence>
<feature type="domain" description="Tyrosine specific protein phosphatases" evidence="4">
    <location>
        <begin position="299"/>
        <end position="358"/>
    </location>
</feature>
<evidence type="ECO:0000313" key="6">
    <source>
        <dbReference type="Proteomes" id="UP001152747"/>
    </source>
</evidence>
<evidence type="ECO:0008006" key="7">
    <source>
        <dbReference type="Google" id="ProtNLM"/>
    </source>
</evidence>
<dbReference type="Gene3D" id="3.90.190.10">
    <property type="entry name" value="Protein tyrosine phosphatase superfamily"/>
    <property type="match status" value="1"/>
</dbReference>
<feature type="signal peptide" evidence="2">
    <location>
        <begin position="1"/>
        <end position="17"/>
    </location>
</feature>
<dbReference type="CDD" id="cd00047">
    <property type="entry name" value="PTPc"/>
    <property type="match status" value="1"/>
</dbReference>